<gene>
    <name evidence="6" type="primary">WDR63</name>
    <name evidence="6" type="ORF">HK097_009406</name>
</gene>
<dbReference type="PANTHER" id="PTHR12442">
    <property type="entry name" value="DYNEIN INTERMEDIATE CHAIN"/>
    <property type="match status" value="1"/>
</dbReference>
<comment type="caution">
    <text evidence="6">The sequence shown here is derived from an EMBL/GenBank/DDBJ whole genome shotgun (WGS) entry which is preliminary data.</text>
</comment>
<keyword evidence="3" id="KW-0853">WD repeat</keyword>
<dbReference type="InterPro" id="IPR050687">
    <property type="entry name" value="Dynein_IC"/>
</dbReference>
<accession>A0AAD5SJ35</accession>
<feature type="compositionally biased region" description="Gly residues" evidence="5">
    <location>
        <begin position="492"/>
        <end position="505"/>
    </location>
</feature>
<dbReference type="GO" id="GO:0060294">
    <property type="term" value="P:cilium movement involved in cell motility"/>
    <property type="evidence" value="ECO:0007669"/>
    <property type="project" value="TreeGrafter"/>
</dbReference>
<evidence type="ECO:0000256" key="3">
    <source>
        <dbReference type="ARBA" id="ARBA00022574"/>
    </source>
</evidence>
<dbReference type="InterPro" id="IPR015943">
    <property type="entry name" value="WD40/YVTN_repeat-like_dom_sf"/>
</dbReference>
<feature type="compositionally biased region" description="Low complexity" evidence="5">
    <location>
        <begin position="901"/>
        <end position="919"/>
    </location>
</feature>
<dbReference type="GO" id="GO:0036156">
    <property type="term" value="C:inner dynein arm"/>
    <property type="evidence" value="ECO:0007669"/>
    <property type="project" value="TreeGrafter"/>
</dbReference>
<evidence type="ECO:0000256" key="4">
    <source>
        <dbReference type="ARBA" id="ARBA00022737"/>
    </source>
</evidence>
<protein>
    <submittedName>
        <fullName evidence="6">WD repeat-containing protein 63</fullName>
    </submittedName>
</protein>
<dbReference type="AlphaFoldDB" id="A0AAD5SJ35"/>
<dbReference type="SUPFAM" id="SSF50978">
    <property type="entry name" value="WD40 repeat-like"/>
    <property type="match status" value="1"/>
</dbReference>
<dbReference type="PANTHER" id="PTHR12442:SF5">
    <property type="entry name" value="DYNEIN AXONEMAL INTERMEDIATE CHAIN 3"/>
    <property type="match status" value="1"/>
</dbReference>
<dbReference type="SMART" id="SM00320">
    <property type="entry name" value="WD40"/>
    <property type="match status" value="4"/>
</dbReference>
<feature type="compositionally biased region" description="Basic and acidic residues" evidence="5">
    <location>
        <begin position="630"/>
        <end position="644"/>
    </location>
</feature>
<evidence type="ECO:0000256" key="1">
    <source>
        <dbReference type="ARBA" id="ARBA00004496"/>
    </source>
</evidence>
<evidence type="ECO:0000313" key="6">
    <source>
        <dbReference type="EMBL" id="KAJ3055753.1"/>
    </source>
</evidence>
<keyword evidence="2" id="KW-0963">Cytoplasm</keyword>
<dbReference type="Gene3D" id="2.130.10.10">
    <property type="entry name" value="YVTN repeat-like/Quinoprotein amine dehydrogenase"/>
    <property type="match status" value="2"/>
</dbReference>
<comment type="subcellular location">
    <subcellularLocation>
        <location evidence="1">Cytoplasm</location>
    </subcellularLocation>
</comment>
<dbReference type="GO" id="GO:0045503">
    <property type="term" value="F:dynein light chain binding"/>
    <property type="evidence" value="ECO:0007669"/>
    <property type="project" value="TreeGrafter"/>
</dbReference>
<evidence type="ECO:0000313" key="7">
    <source>
        <dbReference type="Proteomes" id="UP001212841"/>
    </source>
</evidence>
<feature type="region of interest" description="Disordered" evidence="5">
    <location>
        <begin position="477"/>
        <end position="510"/>
    </location>
</feature>
<evidence type="ECO:0000256" key="2">
    <source>
        <dbReference type="ARBA" id="ARBA00022490"/>
    </source>
</evidence>
<dbReference type="InterPro" id="IPR001680">
    <property type="entry name" value="WD40_rpt"/>
</dbReference>
<name>A0AAD5SJ35_9FUNG</name>
<organism evidence="6 7">
    <name type="scientific">Rhizophlyctis rosea</name>
    <dbReference type="NCBI Taxonomy" id="64517"/>
    <lineage>
        <taxon>Eukaryota</taxon>
        <taxon>Fungi</taxon>
        <taxon>Fungi incertae sedis</taxon>
        <taxon>Chytridiomycota</taxon>
        <taxon>Chytridiomycota incertae sedis</taxon>
        <taxon>Chytridiomycetes</taxon>
        <taxon>Rhizophlyctidales</taxon>
        <taxon>Rhizophlyctidaceae</taxon>
        <taxon>Rhizophlyctis</taxon>
    </lineage>
</organism>
<dbReference type="GO" id="GO:0036159">
    <property type="term" value="P:inner dynein arm assembly"/>
    <property type="evidence" value="ECO:0007669"/>
    <property type="project" value="TreeGrafter"/>
</dbReference>
<feature type="region of interest" description="Disordered" evidence="5">
    <location>
        <begin position="1"/>
        <end position="86"/>
    </location>
</feature>
<feature type="region of interest" description="Disordered" evidence="5">
    <location>
        <begin position="894"/>
        <end position="945"/>
    </location>
</feature>
<reference evidence="6" key="1">
    <citation type="submission" date="2020-05" db="EMBL/GenBank/DDBJ databases">
        <title>Phylogenomic resolution of chytrid fungi.</title>
        <authorList>
            <person name="Stajich J.E."/>
            <person name="Amses K."/>
            <person name="Simmons R."/>
            <person name="Seto K."/>
            <person name="Myers J."/>
            <person name="Bonds A."/>
            <person name="Quandt C.A."/>
            <person name="Barry K."/>
            <person name="Liu P."/>
            <person name="Grigoriev I."/>
            <person name="Longcore J.E."/>
            <person name="James T.Y."/>
        </authorList>
    </citation>
    <scope>NUCLEOTIDE SEQUENCE</scope>
    <source>
        <strain evidence="6">JEL0318</strain>
    </source>
</reference>
<evidence type="ECO:0000256" key="5">
    <source>
        <dbReference type="SAM" id="MobiDB-lite"/>
    </source>
</evidence>
<keyword evidence="4" id="KW-0677">Repeat</keyword>
<dbReference type="GO" id="GO:0045504">
    <property type="term" value="F:dynein heavy chain binding"/>
    <property type="evidence" value="ECO:0007669"/>
    <property type="project" value="TreeGrafter"/>
</dbReference>
<feature type="compositionally biased region" description="Basic and acidic residues" evidence="5">
    <location>
        <begin position="477"/>
        <end position="486"/>
    </location>
</feature>
<feature type="region of interest" description="Disordered" evidence="5">
    <location>
        <begin position="615"/>
        <end position="651"/>
    </location>
</feature>
<dbReference type="Proteomes" id="UP001212841">
    <property type="component" value="Unassembled WGS sequence"/>
</dbReference>
<proteinExistence type="predicted"/>
<feature type="compositionally biased region" description="Acidic residues" evidence="5">
    <location>
        <begin position="1"/>
        <end position="11"/>
    </location>
</feature>
<sequence>MADSVPEEVETTDAPTELPTGTPRAKSREGASRGSRRASRSLSKSSLAADRPKSVLETVPAGDEPPTMATSDPAEPENTGPPPGVIPLFLSSMTQEIFKVRAGEDVTAESPIKMIPKADLLADMHARAAISDFTPVKQQINDFPQDEMLLQYDPTFKYDCNFLLCVTVEAMEAILHPVIAKEAEEEVATALLAGPKKPPESKPWVSLGSDKEIEAEMVVHNRQLIHVKVSRKRREFGSPCKFGDRDGHDGFTECRPFRDPTYEITRMELPAAVQAVPELVDADSQTAWFRPVNLALQYEPVFLSDDQRREALGSDSIEEFVRDVSIRFEKALQQNNMIDIFDDDYQNLGEEDVALEQGAHTYLQEYQSFTDLKHSKDKSISCVDWHPTIKGVVGISCVQRLAFDEWVEKGFPMRSKQSLILIWSFHDPIIPQLMLEAPEDVGCFQFNPYDPNLVIGGLKNGQLILWDIGEYSDKLKSNRKSGKDNGGDESIVGGGLSGGGNVTGGDKGERQTDVPIVHWLAVSSIEASHRAPVTDVQWLPRSLELGQHGEVLEKGENGHRQLVTTSLDGQVCFWDMRYKKEWTALDLVWRPFLRVPLSSMDNTFDYGLTKISIHHDTSSGDQTAASKRPSSPDKPRPTSSEKPRTASAATDKGPVSRFYCATEEGDLIFANWMGEKSSEEKGAVLIPRWGSGPDNENFPTKLASRVEHAFQYHFGPMSDLQRSPFFPDVLLSVGGWSFHLWKEGVTSGPLLSSAPSQSYLICARWSPTRPGVFFVSKADGTVEIWDLLDRSHLPSTVQNISSIPVSYMAIHQYPTKSQTHNQFIAAGDDEGTLHILEVPRNLIKPSKNEKSFVRAFFDREVRRLAYVQQRKVFRANERGKFEAAALEALTAKAKKEGDTMAAPVEGTAPGTPAAAAPAAEGGGGPSKAEDEEEKAEVEYRKMERT</sequence>
<feature type="compositionally biased region" description="Low complexity" evidence="5">
    <location>
        <begin position="40"/>
        <end position="49"/>
    </location>
</feature>
<dbReference type="EMBL" id="JADGJD010000062">
    <property type="protein sequence ID" value="KAJ3055753.1"/>
    <property type="molecule type" value="Genomic_DNA"/>
</dbReference>
<keyword evidence="7" id="KW-1185">Reference proteome</keyword>
<feature type="compositionally biased region" description="Basic and acidic residues" evidence="5">
    <location>
        <begin position="936"/>
        <end position="945"/>
    </location>
</feature>
<dbReference type="InterPro" id="IPR036322">
    <property type="entry name" value="WD40_repeat_dom_sf"/>
</dbReference>